<evidence type="ECO:0000256" key="1">
    <source>
        <dbReference type="ARBA" id="ARBA00022714"/>
    </source>
</evidence>
<keyword evidence="2" id="KW-0479">Metal-binding</keyword>
<dbReference type="PANTHER" id="PTHR44379:SF5">
    <property type="entry name" value="OXIDOREDUCTASE WITH IRON-SULFUR SUBUNIT"/>
    <property type="match status" value="1"/>
</dbReference>
<dbReference type="Gene3D" id="1.10.150.120">
    <property type="entry name" value="[2Fe-2S]-binding domain"/>
    <property type="match status" value="1"/>
</dbReference>
<keyword evidence="4" id="KW-0408">Iron</keyword>
<keyword evidence="8" id="KW-1185">Reference proteome</keyword>
<keyword evidence="7" id="KW-0614">Plasmid</keyword>
<dbReference type="Pfam" id="PF01799">
    <property type="entry name" value="Fer2_2"/>
    <property type="match status" value="1"/>
</dbReference>
<evidence type="ECO:0000256" key="4">
    <source>
        <dbReference type="ARBA" id="ARBA00023004"/>
    </source>
</evidence>
<dbReference type="PROSITE" id="PS51085">
    <property type="entry name" value="2FE2S_FER_2"/>
    <property type="match status" value="1"/>
</dbReference>
<gene>
    <name evidence="7" type="ORF">QEO92_29990</name>
</gene>
<evidence type="ECO:0000313" key="7">
    <source>
        <dbReference type="EMBL" id="WGI71563.1"/>
    </source>
</evidence>
<organism evidence="7 8">
    <name type="scientific">Neorhizobium petrolearium</name>
    <dbReference type="NCBI Taxonomy" id="515361"/>
    <lineage>
        <taxon>Bacteria</taxon>
        <taxon>Pseudomonadati</taxon>
        <taxon>Pseudomonadota</taxon>
        <taxon>Alphaproteobacteria</taxon>
        <taxon>Hyphomicrobiales</taxon>
        <taxon>Rhizobiaceae</taxon>
        <taxon>Rhizobium/Agrobacterium group</taxon>
        <taxon>Neorhizobium</taxon>
    </lineage>
</organism>
<dbReference type="Pfam" id="PF00111">
    <property type="entry name" value="Fer2"/>
    <property type="match status" value="1"/>
</dbReference>
<keyword evidence="3" id="KW-0560">Oxidoreductase</keyword>
<dbReference type="RefSeq" id="WP_227705723.1">
    <property type="nucleotide sequence ID" value="NZ_CP123001.1"/>
</dbReference>
<evidence type="ECO:0000313" key="8">
    <source>
        <dbReference type="Proteomes" id="UP001227095"/>
    </source>
</evidence>
<dbReference type="InterPro" id="IPR012675">
    <property type="entry name" value="Beta-grasp_dom_sf"/>
</dbReference>
<evidence type="ECO:0000259" key="6">
    <source>
        <dbReference type="PROSITE" id="PS51085"/>
    </source>
</evidence>
<dbReference type="SUPFAM" id="SSF47741">
    <property type="entry name" value="CO dehydrogenase ISP C-domain like"/>
    <property type="match status" value="1"/>
</dbReference>
<dbReference type="InterPro" id="IPR002888">
    <property type="entry name" value="2Fe-2S-bd"/>
</dbReference>
<accession>A0ABY8MAP7</accession>
<keyword evidence="1" id="KW-0001">2Fe-2S</keyword>
<dbReference type="EMBL" id="CP123001">
    <property type="protein sequence ID" value="WGI71563.1"/>
    <property type="molecule type" value="Genomic_DNA"/>
</dbReference>
<dbReference type="CDD" id="cd00207">
    <property type="entry name" value="fer2"/>
    <property type="match status" value="1"/>
</dbReference>
<dbReference type="Proteomes" id="UP001227095">
    <property type="component" value="Plasmid unnamed1"/>
</dbReference>
<name>A0ABY8MAP7_9HYPH</name>
<proteinExistence type="predicted"/>
<dbReference type="InterPro" id="IPR051452">
    <property type="entry name" value="Diverse_Oxidoreductases"/>
</dbReference>
<feature type="domain" description="2Fe-2S ferredoxin-type" evidence="6">
    <location>
        <begin position="2"/>
        <end position="78"/>
    </location>
</feature>
<evidence type="ECO:0000256" key="3">
    <source>
        <dbReference type="ARBA" id="ARBA00023002"/>
    </source>
</evidence>
<dbReference type="SUPFAM" id="SSF54292">
    <property type="entry name" value="2Fe-2S ferredoxin-like"/>
    <property type="match status" value="1"/>
</dbReference>
<evidence type="ECO:0000256" key="5">
    <source>
        <dbReference type="ARBA" id="ARBA00023014"/>
    </source>
</evidence>
<keyword evidence="5" id="KW-0411">Iron-sulfur</keyword>
<dbReference type="InterPro" id="IPR001041">
    <property type="entry name" value="2Fe-2S_ferredoxin-type"/>
</dbReference>
<protein>
    <submittedName>
        <fullName evidence="7">(2Fe-2S)-binding protein</fullName>
    </submittedName>
</protein>
<dbReference type="Gene3D" id="3.10.20.30">
    <property type="match status" value="1"/>
</dbReference>
<sequence>MSRITITVNGKPETREVEDRTLLVQFIREHLGLTGTHVGCDTTQCGACTIHLDGKAVKSCTVLAVAADGSEVMTIEGLAEGGKLHLVQQAFHEHHGLQCGYCTPGMIMASVDMIRRHDGMLDEHTVRHELEGNLCRCTGYHNIVKAVLDAAEKHRAAHAVAAE</sequence>
<reference evidence="7 8" key="1">
    <citation type="submission" date="2023-04" db="EMBL/GenBank/DDBJ databases">
        <title>Neorhizobium petrolearium OS53, complete genome.</title>
        <authorList>
            <person name="Yu T."/>
        </authorList>
    </citation>
    <scope>NUCLEOTIDE SEQUENCE [LARGE SCALE GENOMIC DNA]</scope>
    <source>
        <strain evidence="7 8">OS53</strain>
        <plasmid evidence="7 8">unnamed1</plasmid>
    </source>
</reference>
<evidence type="ECO:0000256" key="2">
    <source>
        <dbReference type="ARBA" id="ARBA00022723"/>
    </source>
</evidence>
<geneLocation type="plasmid" evidence="7 8">
    <name>unnamed1</name>
</geneLocation>
<dbReference type="InterPro" id="IPR036884">
    <property type="entry name" value="2Fe-2S-bd_dom_sf"/>
</dbReference>
<dbReference type="InterPro" id="IPR036010">
    <property type="entry name" value="2Fe-2S_ferredoxin-like_sf"/>
</dbReference>
<dbReference type="PANTHER" id="PTHR44379">
    <property type="entry name" value="OXIDOREDUCTASE WITH IRON-SULFUR SUBUNIT"/>
    <property type="match status" value="1"/>
</dbReference>